<evidence type="ECO:0000313" key="2">
    <source>
        <dbReference type="Proteomes" id="UP000632222"/>
    </source>
</evidence>
<dbReference type="Proteomes" id="UP000632222">
    <property type="component" value="Unassembled WGS sequence"/>
</dbReference>
<reference evidence="2" key="1">
    <citation type="journal article" date="2019" name="Int. J. Syst. Evol. Microbiol.">
        <title>The Global Catalogue of Microorganisms (GCM) 10K type strain sequencing project: providing services to taxonomists for standard genome sequencing and annotation.</title>
        <authorList>
            <consortium name="The Broad Institute Genomics Platform"/>
            <consortium name="The Broad Institute Genome Sequencing Center for Infectious Disease"/>
            <person name="Wu L."/>
            <person name="Ma J."/>
        </authorList>
    </citation>
    <scope>NUCLEOTIDE SEQUENCE [LARGE SCALE GENOMIC DNA]</scope>
    <source>
        <strain evidence="2">JCM 14370</strain>
    </source>
</reference>
<dbReference type="EMBL" id="BMOD01000008">
    <property type="protein sequence ID" value="GGJ37262.1"/>
    <property type="molecule type" value="Genomic_DNA"/>
</dbReference>
<evidence type="ECO:0000313" key="1">
    <source>
        <dbReference type="EMBL" id="GGJ37262.1"/>
    </source>
</evidence>
<sequence>MLGGTHHCLKLFETQHEAQIVTKVQKAVSSDGLQCKNPAPVVLVGTGVPAFPEMICLIPSSHLTKE</sequence>
<protein>
    <submittedName>
        <fullName evidence="1">Uncharacterized protein</fullName>
    </submittedName>
</protein>
<comment type="caution">
    <text evidence="1">The sequence shown here is derived from an EMBL/GenBank/DDBJ whole genome shotgun (WGS) entry which is preliminary data.</text>
</comment>
<accession>A0ABQ2D135</accession>
<name>A0ABQ2D135_9DEIO</name>
<organism evidence="1 2">
    <name type="scientific">Deinococcus roseus</name>
    <dbReference type="NCBI Taxonomy" id="392414"/>
    <lineage>
        <taxon>Bacteria</taxon>
        <taxon>Thermotogati</taxon>
        <taxon>Deinococcota</taxon>
        <taxon>Deinococci</taxon>
        <taxon>Deinococcales</taxon>
        <taxon>Deinococcaceae</taxon>
        <taxon>Deinococcus</taxon>
    </lineage>
</organism>
<gene>
    <name evidence="1" type="ORF">GCM10008938_24200</name>
</gene>
<proteinExistence type="predicted"/>
<keyword evidence="2" id="KW-1185">Reference proteome</keyword>